<keyword evidence="4" id="KW-0175">Coiled coil</keyword>
<feature type="repeat" description="WD" evidence="3">
    <location>
        <begin position="1038"/>
        <end position="1070"/>
    </location>
</feature>
<dbReference type="Pfam" id="PF00400">
    <property type="entry name" value="WD40"/>
    <property type="match status" value="9"/>
</dbReference>
<dbReference type="GO" id="GO:0097361">
    <property type="term" value="C:cytosolic [4Fe-4S] assembly targeting complex"/>
    <property type="evidence" value="ECO:0007669"/>
    <property type="project" value="TreeGrafter"/>
</dbReference>
<dbReference type="Proteomes" id="UP000189835">
    <property type="component" value="Unassembled WGS sequence"/>
</dbReference>
<dbReference type="InterPro" id="IPR027417">
    <property type="entry name" value="P-loop_NTPase"/>
</dbReference>
<dbReference type="SMART" id="SM00320">
    <property type="entry name" value="WD40"/>
    <property type="match status" value="14"/>
</dbReference>
<name>A0A1V4BW62_MICAE</name>
<evidence type="ECO:0000256" key="2">
    <source>
        <dbReference type="ARBA" id="ARBA00022737"/>
    </source>
</evidence>
<feature type="repeat" description="WD" evidence="3">
    <location>
        <begin position="874"/>
        <end position="906"/>
    </location>
</feature>
<feature type="repeat" description="WD" evidence="3">
    <location>
        <begin position="753"/>
        <end position="785"/>
    </location>
</feature>
<dbReference type="Pfam" id="PF23389">
    <property type="entry name" value="Beta-prop_WDR19_1st"/>
    <property type="match status" value="1"/>
</dbReference>
<feature type="repeat" description="WD" evidence="3">
    <location>
        <begin position="792"/>
        <end position="824"/>
    </location>
</feature>
<feature type="repeat" description="WD" evidence="3">
    <location>
        <begin position="956"/>
        <end position="988"/>
    </location>
</feature>
<dbReference type="Gene3D" id="3.40.50.300">
    <property type="entry name" value="P-loop containing nucleotide triphosphate hydrolases"/>
    <property type="match status" value="1"/>
</dbReference>
<feature type="coiled-coil region" evidence="4">
    <location>
        <begin position="585"/>
        <end position="668"/>
    </location>
</feature>
<feature type="repeat" description="WD" evidence="3">
    <location>
        <begin position="1079"/>
        <end position="1111"/>
    </location>
</feature>
<feature type="repeat" description="WD" evidence="3">
    <location>
        <begin position="1162"/>
        <end position="1194"/>
    </location>
</feature>
<keyword evidence="2" id="KW-0677">Repeat</keyword>
<feature type="domain" description="WDR19 first beta-propeller" evidence="5">
    <location>
        <begin position="763"/>
        <end position="916"/>
    </location>
</feature>
<dbReference type="GO" id="GO:0016226">
    <property type="term" value="P:iron-sulfur cluster assembly"/>
    <property type="evidence" value="ECO:0007669"/>
    <property type="project" value="TreeGrafter"/>
</dbReference>
<evidence type="ECO:0000313" key="7">
    <source>
        <dbReference type="Proteomes" id="UP000189835"/>
    </source>
</evidence>
<sequence length="1420" mass="156372">MTNPTSSTPFSYQVGGSLPAEYRGYVERQADRELYDRLKSGEYCFVFNSRQMGKSSLRVRVMQKLAAEGVACAVIDPQTRGTSLSEDQWYAGTIKRLIDDLHLQEKIDFSSWWKDLAAQSISAVERFTYFIDRVLLAELSQDVVIFVEEIDNLLSLKFDTDGFFILIRSFFERRAEDLRYRRLTFAFLGVATPSDLIVSKRSSAFNIGRAVEMSGFQLQEAQPLMQGLVGKVDDPQAVLQAVLYWTGGQPFLTQRVLNLVVQEADLRLSPPDLVAQVVTSQLIDNWEAQDVPPHLKTIRDRILRSDERLRGRLLGIYQQVLDAEPPPLSSRKEGGIIADESYEQLQLRLTGLVVKREGRLKVYNPIYAQVFNGQWVARALADLRPGFYGEAFKAWQEAQEEQKESFLLRGQALREAETWAKGKRLSKEDERFLDDSQDVEKRDMERRLAAETEANQILTAAREQAETELETANQALLETREESDKIIKKANRRNKLSLLGALGAIAIAAIAVPISIKAVDDLKIAQQDVQEMEREKKQLEQDKDQLNKDKISLNRSLAQTKINEKKANDNLKGAILNTRKAQEKYLQAQTKERAAQQQYQQAQEQVQKATLQLSQVNQDKIQAEEATAAAKEQLQLATTQKLQAETAAKNAQADVETANKTLVAAEVSLKIAQQGTQIEQRGSAALQQFDKNQTAGLLKAMEAGQELQTLVRQKAKIKGAKLINQKLALIDYPAISPVGALQQILTQIQERTIPTRQGSVWSVSWTNDGQTLATAGDDGSVKLWKRDGTPITRLNTGGVWSVSWTSDGQTLATGGNDGSVKLWKRDGTLITRLDAEQSSVVSVSWTSDGQTLATGAVDGSVKLWKRDGTPITRLNTEQVSVNSVSWTSDGQTLATGGNDGSVKLWKRDGTLITRLNTEQGYVRSVSWTRDGQTLATGGDDGSVKLWKRDGTLITRFNTEQGSVNSVSWTRDGQTLATGGYDGSVKLWKRDGTPITRFNTEQASVWSVSWTSDGQTLATGGGDGSVKLWKRDGTPITRFNTEQGSVNSVSWTSDGQTLATGGNDGSVKLWKRDGTPITRFNTEQGRVLSVSWTRDGQTLATGGSDGSVKLWKRDGTPITRLNTGSVNSVSWTSDGQTLATGENAGWWSSVKLWKRDGTPITSLNAEQDSVRSVSWTSDGQTLATAGDDGSVKLWKRDGTPITRFNTEQGSVNSVSWTSDGQTLATGGSDGSVKLWKRDGTPITRFNTEQGSVNSVSWTSDGQTLATGGNDGRVKPWSSVKLWKRDGTPITSLNAEQGSVWSVSWTSDGQTLATGGDDGSDGSVKLWPIPNLDTLLVGGCNWLEGYLIQSPRDLQKLKVCQTTELLLAGAPNLVADSEALAREGKINEAIEGFKTAQKWNPSLRFDPVSRANQLANDAKKEK</sequence>
<organism evidence="6 7">
    <name type="scientific">Microcystis aeruginosa KW</name>
    <dbReference type="NCBI Taxonomy" id="1960155"/>
    <lineage>
        <taxon>Bacteria</taxon>
        <taxon>Bacillati</taxon>
        <taxon>Cyanobacteriota</taxon>
        <taxon>Cyanophyceae</taxon>
        <taxon>Oscillatoriophycideae</taxon>
        <taxon>Chroococcales</taxon>
        <taxon>Microcystaceae</taxon>
        <taxon>Microcystis</taxon>
    </lineage>
</organism>
<dbReference type="PANTHER" id="PTHR19920">
    <property type="entry name" value="WD40 PROTEIN CIAO1"/>
    <property type="match status" value="1"/>
</dbReference>
<feature type="repeat" description="WD" evidence="3">
    <location>
        <begin position="1203"/>
        <end position="1235"/>
    </location>
</feature>
<evidence type="ECO:0000256" key="3">
    <source>
        <dbReference type="PROSITE-ProRule" id="PRU00221"/>
    </source>
</evidence>
<feature type="coiled-coil region" evidence="4">
    <location>
        <begin position="448"/>
        <end position="482"/>
    </location>
</feature>
<evidence type="ECO:0000256" key="4">
    <source>
        <dbReference type="SAM" id="Coils"/>
    </source>
</evidence>
<dbReference type="Gene3D" id="2.130.10.10">
    <property type="entry name" value="YVTN repeat-like/Quinoprotein amine dehydrogenase"/>
    <property type="match status" value="3"/>
</dbReference>
<dbReference type="Pfam" id="PF14516">
    <property type="entry name" value="AAA_35"/>
    <property type="match status" value="1"/>
</dbReference>
<dbReference type="InterPro" id="IPR057855">
    <property type="entry name" value="Beta-prop_WDR19_1st"/>
</dbReference>
<dbReference type="SUPFAM" id="SSF50978">
    <property type="entry name" value="WD40 repeat-like"/>
    <property type="match status" value="2"/>
</dbReference>
<dbReference type="PROSITE" id="PS50294">
    <property type="entry name" value="WD_REPEATS_REGION"/>
    <property type="match status" value="12"/>
</dbReference>
<reference evidence="6 7" key="1">
    <citation type="submission" date="2017-02" db="EMBL/GenBank/DDBJ databases">
        <title>Genome sequence of Microcystis aeruginosa KW.</title>
        <authorList>
            <person name="Oh H.-M."/>
            <person name="Ahn C.-Y."/>
            <person name="Jeong H."/>
            <person name="Srivastava A."/>
            <person name="Lee H.-G."/>
            <person name="Kang S.-R."/>
        </authorList>
    </citation>
    <scope>NUCLEOTIDE SEQUENCE [LARGE SCALE GENOMIC DNA]</scope>
    <source>
        <strain evidence="6 7">KW</strain>
    </source>
</reference>
<dbReference type="RefSeq" id="WP_079206079.1">
    <property type="nucleotide sequence ID" value="NZ_MVGR01000003.1"/>
</dbReference>
<evidence type="ECO:0000313" key="6">
    <source>
        <dbReference type="EMBL" id="OPF18949.1"/>
    </source>
</evidence>
<comment type="caution">
    <text evidence="6">The sequence shown here is derived from an EMBL/GenBank/DDBJ whole genome shotgun (WGS) entry which is preliminary data.</text>
</comment>
<dbReference type="InterPro" id="IPR001680">
    <property type="entry name" value="WD40_rpt"/>
</dbReference>
<gene>
    <name evidence="6" type="ORF">B1L04_05870</name>
</gene>
<dbReference type="EMBL" id="MVGR01000003">
    <property type="protein sequence ID" value="OPF18949.1"/>
    <property type="molecule type" value="Genomic_DNA"/>
</dbReference>
<feature type="coiled-coil region" evidence="4">
    <location>
        <begin position="515"/>
        <end position="556"/>
    </location>
</feature>
<proteinExistence type="predicted"/>
<keyword evidence="1 3" id="KW-0853">WD repeat</keyword>
<feature type="repeat" description="WD" evidence="3">
    <location>
        <begin position="997"/>
        <end position="1029"/>
    </location>
</feature>
<dbReference type="InterPro" id="IPR036322">
    <property type="entry name" value="WD40_repeat_dom_sf"/>
</dbReference>
<feature type="repeat" description="WD" evidence="3">
    <location>
        <begin position="915"/>
        <end position="947"/>
    </location>
</feature>
<dbReference type="CDD" id="cd00200">
    <property type="entry name" value="WD40"/>
    <property type="match status" value="2"/>
</dbReference>
<dbReference type="SUPFAM" id="SSF52540">
    <property type="entry name" value="P-loop containing nucleoside triphosphate hydrolases"/>
    <property type="match status" value="1"/>
</dbReference>
<dbReference type="InterPro" id="IPR015943">
    <property type="entry name" value="WD40/YVTN_repeat-like_dom_sf"/>
</dbReference>
<dbReference type="PROSITE" id="PS50082">
    <property type="entry name" value="WD_REPEATS_2"/>
    <property type="match status" value="12"/>
</dbReference>
<feature type="repeat" description="WD" evidence="3">
    <location>
        <begin position="1244"/>
        <end position="1276"/>
    </location>
</feature>
<evidence type="ECO:0000256" key="1">
    <source>
        <dbReference type="ARBA" id="ARBA00022574"/>
    </source>
</evidence>
<protein>
    <recommendedName>
        <fullName evidence="5">WDR19 first beta-propeller domain-containing protein</fullName>
    </recommendedName>
</protein>
<evidence type="ECO:0000259" key="5">
    <source>
        <dbReference type="Pfam" id="PF23389"/>
    </source>
</evidence>
<accession>A0A1V4BW62</accession>
<dbReference type="PANTHER" id="PTHR19920:SF0">
    <property type="entry name" value="CYTOSOLIC IRON-SULFUR PROTEIN ASSEMBLY PROTEIN CIAO1-RELATED"/>
    <property type="match status" value="1"/>
</dbReference>
<feature type="repeat" description="WD" evidence="3">
    <location>
        <begin position="833"/>
        <end position="865"/>
    </location>
</feature>